<gene>
    <name evidence="3" type="ORF">ISP20_13460</name>
</gene>
<dbReference type="CDD" id="cd08589">
    <property type="entry name" value="PI-PLCc_SaPLC1_like"/>
    <property type="match status" value="1"/>
</dbReference>
<accession>A0ABS2JT33</accession>
<evidence type="ECO:0000313" key="4">
    <source>
        <dbReference type="Proteomes" id="UP001430065"/>
    </source>
</evidence>
<organism evidence="3 4">
    <name type="scientific">Dyella kyungheensis</name>
    <dbReference type="NCBI Taxonomy" id="1242174"/>
    <lineage>
        <taxon>Bacteria</taxon>
        <taxon>Pseudomonadati</taxon>
        <taxon>Pseudomonadota</taxon>
        <taxon>Gammaproteobacteria</taxon>
        <taxon>Lysobacterales</taxon>
        <taxon>Rhodanobacteraceae</taxon>
        <taxon>Dyella</taxon>
    </lineage>
</organism>
<feature type="signal peptide" evidence="2">
    <location>
        <begin position="1"/>
        <end position="25"/>
    </location>
</feature>
<evidence type="ECO:0000313" key="3">
    <source>
        <dbReference type="EMBL" id="MBM7122167.1"/>
    </source>
</evidence>
<dbReference type="PROSITE" id="PS50007">
    <property type="entry name" value="PIPLC_X_DOMAIN"/>
    <property type="match status" value="1"/>
</dbReference>
<dbReference type="SUPFAM" id="SSF51695">
    <property type="entry name" value="PLC-like phosphodiesterases"/>
    <property type="match status" value="1"/>
</dbReference>
<evidence type="ECO:0000256" key="1">
    <source>
        <dbReference type="SAM" id="MobiDB-lite"/>
    </source>
</evidence>
<keyword evidence="2" id="KW-0732">Signal</keyword>
<dbReference type="Pfam" id="PF16670">
    <property type="entry name" value="PI-PLC-C1"/>
    <property type="match status" value="1"/>
</dbReference>
<dbReference type="RefSeq" id="WP_204636597.1">
    <property type="nucleotide sequence ID" value="NZ_JADIKC010000005.1"/>
</dbReference>
<evidence type="ECO:0000256" key="2">
    <source>
        <dbReference type="SAM" id="SignalP"/>
    </source>
</evidence>
<protein>
    <submittedName>
        <fullName evidence="3">Phosphatidylinositol-specific phospholipase C1-like protein</fullName>
    </submittedName>
</protein>
<feature type="region of interest" description="Disordered" evidence="1">
    <location>
        <begin position="301"/>
        <end position="321"/>
    </location>
</feature>
<sequence>MLLRHSISWSLFALTAVALVSPAVADDALRINQIQVIGTHNSYHMGFAPSATRLMQLEAPQALAAIDYSHPALTKQLDDGVRQIELDVFADPKGGKYAHPSISHMIDLAGLPDDPPLAAPGVFDQPGFKVMHIQDIDQRSTCQPFTACLTEVRAWSKAHPGHVPIFILVETKEGALQAKIPSVTPDPFTPAVFDALDKEIASVFAPDEIITPDQVRGSHATLNEAVREGGWPTLTKARGKVVFLLDQRKAEPVYLEGHPVLKDRLIFTNATPGAPDAAFTECNECSAAQIDELVHRGYLVRTRSDDPEQGQGKRNDGTRRDAIINSGAQMISTDYPVNEPSDHGYQVGLPGGVAARCNPVLAADACKGKTLEKLASH</sequence>
<feature type="compositionally biased region" description="Basic and acidic residues" evidence="1">
    <location>
        <begin position="302"/>
        <end position="321"/>
    </location>
</feature>
<comment type="caution">
    <text evidence="3">The sequence shown here is derived from an EMBL/GenBank/DDBJ whole genome shotgun (WGS) entry which is preliminary data.</text>
</comment>
<dbReference type="Gene3D" id="3.20.20.190">
    <property type="entry name" value="Phosphatidylinositol (PI) phosphodiesterase"/>
    <property type="match status" value="1"/>
</dbReference>
<dbReference type="EMBL" id="JADIKC010000005">
    <property type="protein sequence ID" value="MBM7122167.1"/>
    <property type="molecule type" value="Genomic_DNA"/>
</dbReference>
<dbReference type="Proteomes" id="UP001430065">
    <property type="component" value="Unassembled WGS sequence"/>
</dbReference>
<dbReference type="InterPro" id="IPR017946">
    <property type="entry name" value="PLC-like_Pdiesterase_TIM-brl"/>
</dbReference>
<keyword evidence="4" id="KW-1185">Reference proteome</keyword>
<feature type="chain" id="PRO_5047407659" evidence="2">
    <location>
        <begin position="26"/>
        <end position="377"/>
    </location>
</feature>
<proteinExistence type="predicted"/>
<dbReference type="InterPro" id="IPR032075">
    <property type="entry name" value="PI-PLC-C1"/>
</dbReference>
<reference evidence="3 4" key="1">
    <citation type="submission" date="2020-10" db="EMBL/GenBank/DDBJ databases">
        <title>Phylogeny of dyella-like bacteria.</title>
        <authorList>
            <person name="Fu J."/>
        </authorList>
    </citation>
    <scope>NUCLEOTIDE SEQUENCE [LARGE SCALE GENOMIC DNA]</scope>
    <source>
        <strain evidence="3 4">THG-B117</strain>
    </source>
</reference>
<name>A0ABS2JT33_9GAMM</name>